<protein>
    <submittedName>
        <fullName evidence="1">Uncharacterized protein</fullName>
    </submittedName>
</protein>
<evidence type="ECO:0000313" key="2">
    <source>
        <dbReference type="Proteomes" id="UP000005867"/>
    </source>
</evidence>
<dbReference type="BioCyc" id="PSP1104324:GJSN-2164-MONOMER"/>
<reference evidence="1 2" key="1">
    <citation type="journal article" date="2012" name="J. Bacteriol.">
        <title>Complete genome sequence of strain 1860, a crenarchaeon of the genus pyrobaculum able to grow with various electron acceptors.</title>
        <authorList>
            <person name="Mardanov A.V."/>
            <person name="Gumerov V.M."/>
            <person name="Slobodkina G.B."/>
            <person name="Beletsky A.V."/>
            <person name="Bonch-Osmolovskaya E.A."/>
            <person name="Ravin N.V."/>
            <person name="Skryabin K.G."/>
        </authorList>
    </citation>
    <scope>NUCLEOTIDE SEQUENCE [LARGE SCALE GENOMIC DNA]</scope>
    <source>
        <strain evidence="1 2">1860</strain>
    </source>
</reference>
<organism evidence="1 2">
    <name type="scientific">Pyrobaculum ferrireducens</name>
    <dbReference type="NCBI Taxonomy" id="1104324"/>
    <lineage>
        <taxon>Archaea</taxon>
        <taxon>Thermoproteota</taxon>
        <taxon>Thermoprotei</taxon>
        <taxon>Thermoproteales</taxon>
        <taxon>Thermoproteaceae</taxon>
        <taxon>Pyrobaculum</taxon>
    </lineage>
</organism>
<dbReference type="EMBL" id="CP003098">
    <property type="protein sequence ID" value="AET33605.1"/>
    <property type="molecule type" value="Genomic_DNA"/>
</dbReference>
<dbReference type="AlphaFoldDB" id="G7VBA8"/>
<sequence>MALSVAWIRREGVDLCEGQVLARCCIGEICADVPIGADVAPGVYPLEEAAKSPSLRICVEVLNRQKEKGLRRIEVCRQRESEKCAKKLAEQILLKYGGPILLVGFSDGVANTLLSFTNGAVADAEGRLHPYEFVDVTNPHNWVEKARVVVIAPGALQYVDIAELVKKAKELGKPVVMYGALSALYKDLGIEYFCPYGLKV</sequence>
<accession>G7VBA8</accession>
<name>G7VBA8_9CREN</name>
<proteinExistence type="predicted"/>
<evidence type="ECO:0000313" key="1">
    <source>
        <dbReference type="EMBL" id="AET33605.1"/>
    </source>
</evidence>
<gene>
    <name evidence="1" type="ORF">P186_2213</name>
</gene>
<dbReference type="GeneID" id="11593817"/>
<keyword evidence="2" id="KW-1185">Reference proteome</keyword>
<dbReference type="STRING" id="1104324.P186_2213"/>
<dbReference type="KEGG" id="pyr:P186_2213"/>
<dbReference type="OrthoDB" id="26329at2157"/>
<dbReference type="RefSeq" id="WP_014289430.1">
    <property type="nucleotide sequence ID" value="NC_016645.1"/>
</dbReference>
<dbReference type="HOGENOM" id="CLU_1369576_0_0_2"/>
<dbReference type="eggNOG" id="arCOG03445">
    <property type="taxonomic scope" value="Archaea"/>
</dbReference>
<dbReference type="Proteomes" id="UP000005867">
    <property type="component" value="Chromosome"/>
</dbReference>